<dbReference type="PANTHER" id="PTHR46663:SF2">
    <property type="entry name" value="GGDEF DOMAIN-CONTAINING PROTEIN"/>
    <property type="match status" value="1"/>
</dbReference>
<dbReference type="FunFam" id="3.30.70.270:FF:000001">
    <property type="entry name" value="Diguanylate cyclase domain protein"/>
    <property type="match status" value="1"/>
</dbReference>
<sequence length="459" mass="52105">MVEVLFQTNGTYALFSALILLAFFVIRRSMRRYLHRRNLPNSILGWGPRLMFAATAVTLVLGYLVVLRAEGVERRHTQELLAGIAPTMAYELQQLGHWQITTRTSPDDPHYLLLIETMKNWMRLNPQIDSLYTMRKTSDGRTMFIVAPETDYNRDGSIDAPREQRVAIGAEYDPNIAELDESFNGRRMFQSKPNTDFWGESISAYVPVYRPDGRQDGILGVDFDVATLESNLLIARFTSLLLIAAFLLTLYSFYIVTFLTSVARIVERHRREIQANEAAIKHQAYHDALTGLPNRMLFKERMHEAVETSLATVGQFAVMFLDLDRFKLVNDTLGHTIGDLLLIEAAQRLRECVKPDHTVARLGGDEFVVLLPIVTDSKEATRLADAIRDAIQRPFLIEEHELMVTTSIGVAIYPLHGLDVESLVQHADLAMYRAKEARNQVCVYESASEDVAANDRRRS</sequence>
<keyword evidence="1" id="KW-0812">Transmembrane</keyword>
<keyword evidence="1" id="KW-1133">Transmembrane helix</keyword>
<comment type="caution">
    <text evidence="3">The sequence shown here is derived from an EMBL/GenBank/DDBJ whole genome shotgun (WGS) entry which is preliminary data.</text>
</comment>
<keyword evidence="1" id="KW-0472">Membrane</keyword>
<dbReference type="InterPro" id="IPR052163">
    <property type="entry name" value="DGC-Regulatory_Protein"/>
</dbReference>
<evidence type="ECO:0000256" key="1">
    <source>
        <dbReference type="SAM" id="Phobius"/>
    </source>
</evidence>
<evidence type="ECO:0000313" key="3">
    <source>
        <dbReference type="EMBL" id="KEO81374.1"/>
    </source>
</evidence>
<dbReference type="STRING" id="1157490.EL26_21290"/>
<dbReference type="PANTHER" id="PTHR46663">
    <property type="entry name" value="DIGUANYLATE CYCLASE DGCT-RELATED"/>
    <property type="match status" value="1"/>
</dbReference>
<dbReference type="RefSeq" id="WP_052036628.1">
    <property type="nucleotide sequence ID" value="NZ_JMIR01000039.1"/>
</dbReference>
<name>A0A074LJU5_9BACL</name>
<dbReference type="CDD" id="cd01949">
    <property type="entry name" value="GGDEF"/>
    <property type="match status" value="1"/>
</dbReference>
<dbReference type="PROSITE" id="PS50887">
    <property type="entry name" value="GGDEF"/>
    <property type="match status" value="1"/>
</dbReference>
<organism evidence="3 4">
    <name type="scientific">Tumebacillus flagellatus</name>
    <dbReference type="NCBI Taxonomy" id="1157490"/>
    <lineage>
        <taxon>Bacteria</taxon>
        <taxon>Bacillati</taxon>
        <taxon>Bacillota</taxon>
        <taxon>Bacilli</taxon>
        <taxon>Bacillales</taxon>
        <taxon>Alicyclobacillaceae</taxon>
        <taxon>Tumebacillus</taxon>
    </lineage>
</organism>
<dbReference type="Proteomes" id="UP000027931">
    <property type="component" value="Unassembled WGS sequence"/>
</dbReference>
<dbReference type="eggNOG" id="COG4251">
    <property type="taxonomic scope" value="Bacteria"/>
</dbReference>
<dbReference type="OrthoDB" id="9759607at2"/>
<dbReference type="Pfam" id="PF00990">
    <property type="entry name" value="GGDEF"/>
    <property type="match status" value="1"/>
</dbReference>
<gene>
    <name evidence="3" type="ORF">EL26_21290</name>
</gene>
<dbReference type="NCBIfam" id="TIGR00254">
    <property type="entry name" value="GGDEF"/>
    <property type="match status" value="1"/>
</dbReference>
<feature type="transmembrane region" description="Helical" evidence="1">
    <location>
        <begin position="240"/>
        <end position="263"/>
    </location>
</feature>
<dbReference type="AlphaFoldDB" id="A0A074LJU5"/>
<evidence type="ECO:0000259" key="2">
    <source>
        <dbReference type="PROSITE" id="PS50887"/>
    </source>
</evidence>
<proteinExistence type="predicted"/>
<dbReference type="InterPro" id="IPR000160">
    <property type="entry name" value="GGDEF_dom"/>
</dbReference>
<dbReference type="EMBL" id="JMIR01000039">
    <property type="protein sequence ID" value="KEO81374.1"/>
    <property type="molecule type" value="Genomic_DNA"/>
</dbReference>
<keyword evidence="4" id="KW-1185">Reference proteome</keyword>
<protein>
    <recommendedName>
        <fullName evidence="2">GGDEF domain-containing protein</fullName>
    </recommendedName>
</protein>
<feature type="domain" description="GGDEF" evidence="2">
    <location>
        <begin position="314"/>
        <end position="446"/>
    </location>
</feature>
<reference evidence="3 4" key="1">
    <citation type="journal article" date="2013" name="Int. J. Syst. Evol. Microbiol.">
        <title>Tumebacillus flagellatus sp. nov., an alpha-amylase/pullulanase-producing bacterium isolated from cassava wastewater.</title>
        <authorList>
            <person name="Wang Q."/>
            <person name="Xie N."/>
            <person name="Qin Y."/>
            <person name="Shen N."/>
            <person name="Zhu J."/>
            <person name="Mi H."/>
            <person name="Huang R."/>
        </authorList>
    </citation>
    <scope>NUCLEOTIDE SEQUENCE [LARGE SCALE GENOMIC DNA]</scope>
    <source>
        <strain evidence="3 4">GST4</strain>
    </source>
</reference>
<feature type="transmembrane region" description="Helical" evidence="1">
    <location>
        <begin position="50"/>
        <end position="69"/>
    </location>
</feature>
<dbReference type="SMART" id="SM00267">
    <property type="entry name" value="GGDEF"/>
    <property type="match status" value="1"/>
</dbReference>
<evidence type="ECO:0000313" key="4">
    <source>
        <dbReference type="Proteomes" id="UP000027931"/>
    </source>
</evidence>
<dbReference type="InterPro" id="IPR043128">
    <property type="entry name" value="Rev_trsase/Diguanyl_cyclase"/>
</dbReference>
<dbReference type="SUPFAM" id="SSF55073">
    <property type="entry name" value="Nucleotide cyclase"/>
    <property type="match status" value="1"/>
</dbReference>
<dbReference type="eggNOG" id="COG2199">
    <property type="taxonomic scope" value="Bacteria"/>
</dbReference>
<dbReference type="Gene3D" id="3.30.70.270">
    <property type="match status" value="1"/>
</dbReference>
<accession>A0A074LJU5</accession>
<feature type="transmembrane region" description="Helical" evidence="1">
    <location>
        <begin position="12"/>
        <end position="30"/>
    </location>
</feature>
<dbReference type="InterPro" id="IPR029787">
    <property type="entry name" value="Nucleotide_cyclase"/>
</dbReference>